<protein>
    <submittedName>
        <fullName evidence="1">Tautomerase enzyme</fullName>
    </submittedName>
</protein>
<dbReference type="Gene3D" id="3.30.429.10">
    <property type="entry name" value="Macrophage Migration Inhibitory Factor"/>
    <property type="match status" value="1"/>
</dbReference>
<organism evidence="1 2">
    <name type="scientific">Paenibacillus polymyxa</name>
    <name type="common">Bacillus polymyxa</name>
    <dbReference type="NCBI Taxonomy" id="1406"/>
    <lineage>
        <taxon>Bacteria</taxon>
        <taxon>Bacillati</taxon>
        <taxon>Bacillota</taxon>
        <taxon>Bacilli</taxon>
        <taxon>Bacillales</taxon>
        <taxon>Paenibacillaceae</taxon>
        <taxon>Paenibacillus</taxon>
    </lineage>
</organism>
<reference evidence="1" key="1">
    <citation type="submission" date="2020-12" db="EMBL/GenBank/DDBJ databases">
        <title>Paenibacillus polymyxa LMG 27872: a double-edged sword.</title>
        <authorList>
            <person name="Langendries S."/>
            <person name="Garcia Mendez S."/>
            <person name="Beirinckx S."/>
            <person name="Viaene T."/>
            <person name="Baeyen S."/>
            <person name="Goeminne G."/>
            <person name="Willems A."/>
            <person name="Debode J."/>
            <person name="Goormachtig S."/>
        </authorList>
    </citation>
    <scope>NUCLEOTIDE SEQUENCE</scope>
    <source>
        <strain evidence="1">LMG 27872</strain>
    </source>
</reference>
<accession>A0A8I1ISM1</accession>
<dbReference type="Proteomes" id="UP000650605">
    <property type="component" value="Unassembled WGS sequence"/>
</dbReference>
<dbReference type="RefSeq" id="WP_165149346.1">
    <property type="nucleotide sequence ID" value="NZ_JAEHFQ010000011.1"/>
</dbReference>
<evidence type="ECO:0000313" key="2">
    <source>
        <dbReference type="Proteomes" id="UP000650605"/>
    </source>
</evidence>
<dbReference type="AlphaFoldDB" id="A0A8I1ISM1"/>
<sequence>MTMINVNYQAGRITLEQRRLLAEGLTDAVLVPEVGQYCPPAREGFQVHFTERPIDYMAIGGQLLSDQPERDVITINVLVMDGDWPNDVRKKVLENILGSLTQVLGVPEPSPTWWVSFQVIEEGSWGSRGGVLSILDLLDSGVFTEEKIKSIKQNITRVTPGNLTKKHP</sequence>
<name>A0A8I1ISM1_PAEPO</name>
<comment type="caution">
    <text evidence="1">The sequence shown here is derived from an EMBL/GenBank/DDBJ whole genome shotgun (WGS) entry which is preliminary data.</text>
</comment>
<gene>
    <name evidence="1" type="ORF">JDW19_19100</name>
</gene>
<dbReference type="InterPro" id="IPR014347">
    <property type="entry name" value="Tautomerase/MIF_sf"/>
</dbReference>
<proteinExistence type="predicted"/>
<dbReference type="EMBL" id="JAEHFQ010000011">
    <property type="protein sequence ID" value="MBM0635222.1"/>
    <property type="molecule type" value="Genomic_DNA"/>
</dbReference>
<evidence type="ECO:0000313" key="1">
    <source>
        <dbReference type="EMBL" id="MBM0635222.1"/>
    </source>
</evidence>